<dbReference type="GO" id="GO:0005886">
    <property type="term" value="C:plasma membrane"/>
    <property type="evidence" value="ECO:0007669"/>
    <property type="project" value="UniProtKB-SubCell"/>
</dbReference>
<accession>A0A4R6R799</accession>
<evidence type="ECO:0000313" key="12">
    <source>
        <dbReference type="Proteomes" id="UP000294547"/>
    </source>
</evidence>
<keyword evidence="9" id="KW-0472">Membrane</keyword>
<evidence type="ECO:0000256" key="3">
    <source>
        <dbReference type="ARBA" id="ARBA00022448"/>
    </source>
</evidence>
<protein>
    <submittedName>
        <fullName evidence="11">General secretion pathway protein K</fullName>
    </submittedName>
</protein>
<dbReference type="PANTHER" id="PTHR38831:SF2">
    <property type="entry name" value="TYPE II SECRETION SYSTEM PROTEIN K"/>
    <property type="match status" value="1"/>
</dbReference>
<keyword evidence="4" id="KW-1003">Cell membrane</keyword>
<feature type="domain" description="T2SS protein K first SAM-like" evidence="10">
    <location>
        <begin position="119"/>
        <end position="189"/>
    </location>
</feature>
<evidence type="ECO:0000256" key="9">
    <source>
        <dbReference type="ARBA" id="ARBA00023136"/>
    </source>
</evidence>
<evidence type="ECO:0000256" key="2">
    <source>
        <dbReference type="ARBA" id="ARBA00007246"/>
    </source>
</evidence>
<dbReference type="Pfam" id="PF21687">
    <property type="entry name" value="T2SSK_1st"/>
    <property type="match status" value="1"/>
</dbReference>
<evidence type="ECO:0000256" key="8">
    <source>
        <dbReference type="ARBA" id="ARBA00022989"/>
    </source>
</evidence>
<evidence type="ECO:0000256" key="4">
    <source>
        <dbReference type="ARBA" id="ARBA00022475"/>
    </source>
</evidence>
<dbReference type="InterPro" id="IPR005628">
    <property type="entry name" value="GspK"/>
</dbReference>
<keyword evidence="5" id="KW-0997">Cell inner membrane</keyword>
<keyword evidence="3" id="KW-0813">Transport</keyword>
<keyword evidence="6" id="KW-0812">Transmembrane</keyword>
<dbReference type="EMBL" id="SNXY01000012">
    <property type="protein sequence ID" value="TDP81436.1"/>
    <property type="molecule type" value="Genomic_DNA"/>
</dbReference>
<evidence type="ECO:0000256" key="6">
    <source>
        <dbReference type="ARBA" id="ARBA00022692"/>
    </source>
</evidence>
<keyword evidence="7" id="KW-0653">Protein transport</keyword>
<comment type="caution">
    <text evidence="11">The sequence shown here is derived from an EMBL/GenBank/DDBJ whole genome shotgun (WGS) entry which is preliminary data.</text>
</comment>
<proteinExistence type="inferred from homology"/>
<reference evidence="11 12" key="1">
    <citation type="submission" date="2019-03" db="EMBL/GenBank/DDBJ databases">
        <title>Genomic Encyclopedia of Type Strains, Phase IV (KMG-IV): sequencing the most valuable type-strain genomes for metagenomic binning, comparative biology and taxonomic classification.</title>
        <authorList>
            <person name="Goeker M."/>
        </authorList>
    </citation>
    <scope>NUCLEOTIDE SEQUENCE [LARGE SCALE GENOMIC DNA]</scope>
    <source>
        <strain evidence="11 12">DSM 102969</strain>
    </source>
</reference>
<dbReference type="PANTHER" id="PTHR38831">
    <property type="entry name" value="TYPE II SECRETION SYSTEM PROTEIN K"/>
    <property type="match status" value="1"/>
</dbReference>
<sequence length="292" mass="30541">MTGRAPRAGFVLASVLGVLVLFAGLVGAITLLVRSGVDDARLAVDDLEADALVRAGLELAGYQLFVLKTPAAGLAGQQIRLDAGTVTLSVLAESARIDLNGSDPKLIAAAWLAAGRKTLRPEQFAARVADWRDADGDVGEGGGAEAADYDAAGVGWRPRNDGFRSVDELRWVLGVGADDVRALRPYFTVANPAGTIDLYDAPEAVLRALPGLSSSAVGRLVKLRQKRSDETSEALKKLVGEAAQALATTDPPVAYRIGLKVASGRGVARDVEVVITADSTGTAPYRVIEWRG</sequence>
<dbReference type="GO" id="GO:0009306">
    <property type="term" value="P:protein secretion"/>
    <property type="evidence" value="ECO:0007669"/>
    <property type="project" value="InterPro"/>
</dbReference>
<evidence type="ECO:0000256" key="5">
    <source>
        <dbReference type="ARBA" id="ARBA00022519"/>
    </source>
</evidence>
<comment type="subcellular location">
    <subcellularLocation>
        <location evidence="1">Cell inner membrane</location>
    </subcellularLocation>
</comment>
<keyword evidence="12" id="KW-1185">Reference proteome</keyword>
<dbReference type="AlphaFoldDB" id="A0A4R6R799"/>
<dbReference type="OrthoDB" id="8216581at2"/>
<dbReference type="Gene3D" id="1.10.40.60">
    <property type="entry name" value="EpsJ-like"/>
    <property type="match status" value="1"/>
</dbReference>
<dbReference type="InterPro" id="IPR049031">
    <property type="entry name" value="T2SSK_SAM-like_1st"/>
</dbReference>
<dbReference type="InterPro" id="IPR038072">
    <property type="entry name" value="GspK_central_sf"/>
</dbReference>
<keyword evidence="8" id="KW-1133">Transmembrane helix</keyword>
<dbReference type="RefSeq" id="WP_126540622.1">
    <property type="nucleotide sequence ID" value="NZ_BSPM01000002.1"/>
</dbReference>
<evidence type="ECO:0000256" key="1">
    <source>
        <dbReference type="ARBA" id="ARBA00004533"/>
    </source>
</evidence>
<gene>
    <name evidence="11" type="ORF">EDD54_4304</name>
</gene>
<evidence type="ECO:0000259" key="10">
    <source>
        <dbReference type="Pfam" id="PF21687"/>
    </source>
</evidence>
<dbReference type="Proteomes" id="UP000294547">
    <property type="component" value="Unassembled WGS sequence"/>
</dbReference>
<evidence type="ECO:0000256" key="7">
    <source>
        <dbReference type="ARBA" id="ARBA00022927"/>
    </source>
</evidence>
<dbReference type="SUPFAM" id="SSF158544">
    <property type="entry name" value="GspK insert domain-like"/>
    <property type="match status" value="1"/>
</dbReference>
<name>A0A4R6R799_9HYPH</name>
<organism evidence="11 12">
    <name type="scientific">Oharaeibacter diazotrophicus</name>
    <dbReference type="NCBI Taxonomy" id="1920512"/>
    <lineage>
        <taxon>Bacteria</taxon>
        <taxon>Pseudomonadati</taxon>
        <taxon>Pseudomonadota</taxon>
        <taxon>Alphaproteobacteria</taxon>
        <taxon>Hyphomicrobiales</taxon>
        <taxon>Pleomorphomonadaceae</taxon>
        <taxon>Oharaeibacter</taxon>
    </lineage>
</organism>
<comment type="similarity">
    <text evidence="2">Belongs to the GSP K family.</text>
</comment>
<evidence type="ECO:0000313" key="11">
    <source>
        <dbReference type="EMBL" id="TDP81436.1"/>
    </source>
</evidence>